<organism evidence="4">
    <name type="scientific">Guillardia theta (strain CCMP2712)</name>
    <name type="common">Cryptophyte</name>
    <dbReference type="NCBI Taxonomy" id="905079"/>
    <lineage>
        <taxon>Eukaryota</taxon>
        <taxon>Cryptophyceae</taxon>
        <taxon>Pyrenomonadales</taxon>
        <taxon>Geminigeraceae</taxon>
        <taxon>Guillardia</taxon>
    </lineage>
</organism>
<feature type="region of interest" description="Disordered" evidence="2">
    <location>
        <begin position="22"/>
        <end position="42"/>
    </location>
</feature>
<dbReference type="HOGENOM" id="CLU_509476_0_0_1"/>
<gene>
    <name evidence="4" type="ORF">GUITHDRAFT_140160</name>
</gene>
<dbReference type="Proteomes" id="UP000011087">
    <property type="component" value="Unassembled WGS sequence"/>
</dbReference>
<evidence type="ECO:0000313" key="4">
    <source>
        <dbReference type="EMBL" id="EKX44046.1"/>
    </source>
</evidence>
<feature type="compositionally biased region" description="Acidic residues" evidence="2">
    <location>
        <begin position="342"/>
        <end position="353"/>
    </location>
</feature>
<dbReference type="RefSeq" id="XP_005831026.1">
    <property type="nucleotide sequence ID" value="XM_005830969.1"/>
</dbReference>
<protein>
    <submittedName>
        <fullName evidence="4 5">Uncharacterized protein</fullName>
    </submittedName>
</protein>
<keyword evidence="1" id="KW-0175">Coiled coil</keyword>
<dbReference type="AlphaFoldDB" id="L1J6A2"/>
<keyword evidence="6" id="KW-1185">Reference proteome</keyword>
<dbReference type="EMBL" id="JH993007">
    <property type="protein sequence ID" value="EKX44046.1"/>
    <property type="molecule type" value="Genomic_DNA"/>
</dbReference>
<feature type="compositionally biased region" description="Basic and acidic residues" evidence="2">
    <location>
        <begin position="472"/>
        <end position="481"/>
    </location>
</feature>
<feature type="compositionally biased region" description="Polar residues" evidence="2">
    <location>
        <begin position="482"/>
        <end position="496"/>
    </location>
</feature>
<feature type="region of interest" description="Disordered" evidence="2">
    <location>
        <begin position="322"/>
        <end position="535"/>
    </location>
</feature>
<feature type="compositionally biased region" description="Basic and acidic residues" evidence="2">
    <location>
        <begin position="354"/>
        <end position="363"/>
    </location>
</feature>
<feature type="signal peptide" evidence="3">
    <location>
        <begin position="1"/>
        <end position="20"/>
    </location>
</feature>
<evidence type="ECO:0000313" key="6">
    <source>
        <dbReference type="Proteomes" id="UP000011087"/>
    </source>
</evidence>
<dbReference type="GeneID" id="17300698"/>
<feature type="compositionally biased region" description="Basic and acidic residues" evidence="2">
    <location>
        <begin position="419"/>
        <end position="428"/>
    </location>
</feature>
<accession>L1J6A2</accession>
<feature type="compositionally biased region" description="Basic and acidic residues" evidence="2">
    <location>
        <begin position="515"/>
        <end position="535"/>
    </location>
</feature>
<keyword evidence="3" id="KW-0732">Signal</keyword>
<dbReference type="PaxDb" id="55529-EKX44046"/>
<proteinExistence type="predicted"/>
<feature type="compositionally biased region" description="Basic and acidic residues" evidence="2">
    <location>
        <begin position="22"/>
        <end position="36"/>
    </location>
</feature>
<dbReference type="KEGG" id="gtt:GUITHDRAFT_140160"/>
<sequence>MAKVLSLFVLMMAAIAMCEGRRGHGDRGTHEDFAKDKKSHGCNHGWSSGWGKGWDCCGGAWGSRQSGCGTGWSFFDGMGLDGNVIRHATDKVRELKSSMKHMVESMHTVDITPLCPHLKKKNDELEELLHDCELKVSKNRLKEESKREETEQSCRRRINELEEKVERAKDRGHNKKDRLRDALSENKILRARLDACSEQMVDFTAKLRDAESRLMAANELLRKAKGGGAIQSVPDNEVEQTLSSKPVLVDVKIARVSSEGLTPDEPPSENAAPSDIGQVKTMSNVKESMLDVWLLLVCLILSGVFCSMPSEHEEQPAIACEREGQERDGEQDEAKEEGQAVDQDEDKQEEEELSEKRHERRESGPTNDEEADDLDADDDPEDFARSSLVEPKPSAVTGERRDAEGDDILQSDGAARRGSCADEPEHVEMVAQEGQGQVQHDGEESIAAGEWQAGEGEKAREGGRASTGEQGGAKEEGDQQKSTDLANGEQNSDGQTTKGGDDFGKGAGAEAEANSFREVEDFSARHDVMTGGRER</sequence>
<evidence type="ECO:0000256" key="1">
    <source>
        <dbReference type="SAM" id="Coils"/>
    </source>
</evidence>
<dbReference type="STRING" id="905079.L1J6A2"/>
<feature type="coiled-coil region" evidence="1">
    <location>
        <begin position="151"/>
        <end position="220"/>
    </location>
</feature>
<dbReference type="EnsemblProtists" id="EKX44046">
    <property type="protein sequence ID" value="EKX44046"/>
    <property type="gene ID" value="GUITHDRAFT_140160"/>
</dbReference>
<feature type="chain" id="PRO_5008770945" evidence="3">
    <location>
        <begin position="21"/>
        <end position="535"/>
    </location>
</feature>
<evidence type="ECO:0000256" key="3">
    <source>
        <dbReference type="SAM" id="SignalP"/>
    </source>
</evidence>
<name>L1J6A2_GUITC</name>
<reference evidence="5" key="3">
    <citation type="submission" date="2015-06" db="UniProtKB">
        <authorList>
            <consortium name="EnsemblProtists"/>
        </authorList>
    </citation>
    <scope>IDENTIFICATION</scope>
</reference>
<feature type="compositionally biased region" description="Acidic residues" evidence="2">
    <location>
        <begin position="367"/>
        <end position="381"/>
    </location>
</feature>
<evidence type="ECO:0000256" key="2">
    <source>
        <dbReference type="SAM" id="MobiDB-lite"/>
    </source>
</evidence>
<evidence type="ECO:0000313" key="5">
    <source>
        <dbReference type="EnsemblProtists" id="EKX44046"/>
    </source>
</evidence>
<reference evidence="4 6" key="1">
    <citation type="journal article" date="2012" name="Nature">
        <title>Algal genomes reveal evolutionary mosaicism and the fate of nucleomorphs.</title>
        <authorList>
            <consortium name="DOE Joint Genome Institute"/>
            <person name="Curtis B.A."/>
            <person name="Tanifuji G."/>
            <person name="Burki F."/>
            <person name="Gruber A."/>
            <person name="Irimia M."/>
            <person name="Maruyama S."/>
            <person name="Arias M.C."/>
            <person name="Ball S.G."/>
            <person name="Gile G.H."/>
            <person name="Hirakawa Y."/>
            <person name="Hopkins J.F."/>
            <person name="Kuo A."/>
            <person name="Rensing S.A."/>
            <person name="Schmutz J."/>
            <person name="Symeonidi A."/>
            <person name="Elias M."/>
            <person name="Eveleigh R.J."/>
            <person name="Herman E.K."/>
            <person name="Klute M.J."/>
            <person name="Nakayama T."/>
            <person name="Obornik M."/>
            <person name="Reyes-Prieto A."/>
            <person name="Armbrust E.V."/>
            <person name="Aves S.J."/>
            <person name="Beiko R.G."/>
            <person name="Coutinho P."/>
            <person name="Dacks J.B."/>
            <person name="Durnford D.G."/>
            <person name="Fast N.M."/>
            <person name="Green B.R."/>
            <person name="Grisdale C.J."/>
            <person name="Hempel F."/>
            <person name="Henrissat B."/>
            <person name="Hoppner M.P."/>
            <person name="Ishida K."/>
            <person name="Kim E."/>
            <person name="Koreny L."/>
            <person name="Kroth P.G."/>
            <person name="Liu Y."/>
            <person name="Malik S.B."/>
            <person name="Maier U.G."/>
            <person name="McRose D."/>
            <person name="Mock T."/>
            <person name="Neilson J.A."/>
            <person name="Onodera N.T."/>
            <person name="Poole A.M."/>
            <person name="Pritham E.J."/>
            <person name="Richards T.A."/>
            <person name="Rocap G."/>
            <person name="Roy S.W."/>
            <person name="Sarai C."/>
            <person name="Schaack S."/>
            <person name="Shirato S."/>
            <person name="Slamovits C.H."/>
            <person name="Spencer D.F."/>
            <person name="Suzuki S."/>
            <person name="Worden A.Z."/>
            <person name="Zauner S."/>
            <person name="Barry K."/>
            <person name="Bell C."/>
            <person name="Bharti A.K."/>
            <person name="Crow J.A."/>
            <person name="Grimwood J."/>
            <person name="Kramer R."/>
            <person name="Lindquist E."/>
            <person name="Lucas S."/>
            <person name="Salamov A."/>
            <person name="McFadden G.I."/>
            <person name="Lane C.E."/>
            <person name="Keeling P.J."/>
            <person name="Gray M.W."/>
            <person name="Grigoriev I.V."/>
            <person name="Archibald J.M."/>
        </authorList>
    </citation>
    <scope>NUCLEOTIDE SEQUENCE</scope>
    <source>
        <strain evidence="4 6">CCMP2712</strain>
    </source>
</reference>
<reference evidence="6" key="2">
    <citation type="submission" date="2012-11" db="EMBL/GenBank/DDBJ databases">
        <authorList>
            <person name="Kuo A."/>
            <person name="Curtis B.A."/>
            <person name="Tanifuji G."/>
            <person name="Burki F."/>
            <person name="Gruber A."/>
            <person name="Irimia M."/>
            <person name="Maruyama S."/>
            <person name="Arias M.C."/>
            <person name="Ball S.G."/>
            <person name="Gile G.H."/>
            <person name="Hirakawa Y."/>
            <person name="Hopkins J.F."/>
            <person name="Rensing S.A."/>
            <person name="Schmutz J."/>
            <person name="Symeonidi A."/>
            <person name="Elias M."/>
            <person name="Eveleigh R.J."/>
            <person name="Herman E.K."/>
            <person name="Klute M.J."/>
            <person name="Nakayama T."/>
            <person name="Obornik M."/>
            <person name="Reyes-Prieto A."/>
            <person name="Armbrust E.V."/>
            <person name="Aves S.J."/>
            <person name="Beiko R.G."/>
            <person name="Coutinho P."/>
            <person name="Dacks J.B."/>
            <person name="Durnford D.G."/>
            <person name="Fast N.M."/>
            <person name="Green B.R."/>
            <person name="Grisdale C."/>
            <person name="Hempe F."/>
            <person name="Henrissat B."/>
            <person name="Hoppner M.P."/>
            <person name="Ishida K.-I."/>
            <person name="Kim E."/>
            <person name="Koreny L."/>
            <person name="Kroth P.G."/>
            <person name="Liu Y."/>
            <person name="Malik S.-B."/>
            <person name="Maier U.G."/>
            <person name="McRose D."/>
            <person name="Mock T."/>
            <person name="Neilson J.A."/>
            <person name="Onodera N.T."/>
            <person name="Poole A.M."/>
            <person name="Pritham E.J."/>
            <person name="Richards T.A."/>
            <person name="Rocap G."/>
            <person name="Roy S.W."/>
            <person name="Sarai C."/>
            <person name="Schaack S."/>
            <person name="Shirato S."/>
            <person name="Slamovits C.H."/>
            <person name="Spencer D.F."/>
            <person name="Suzuki S."/>
            <person name="Worden A.Z."/>
            <person name="Zauner S."/>
            <person name="Barry K."/>
            <person name="Bell C."/>
            <person name="Bharti A.K."/>
            <person name="Crow J.A."/>
            <person name="Grimwood J."/>
            <person name="Kramer R."/>
            <person name="Lindquist E."/>
            <person name="Lucas S."/>
            <person name="Salamov A."/>
            <person name="McFadden G.I."/>
            <person name="Lane C.E."/>
            <person name="Keeling P.J."/>
            <person name="Gray M.W."/>
            <person name="Grigoriev I.V."/>
            <person name="Archibald J.M."/>
        </authorList>
    </citation>
    <scope>NUCLEOTIDE SEQUENCE</scope>
    <source>
        <strain evidence="6">CCMP2712</strain>
    </source>
</reference>